<accession>A0ABT3CCG7</accession>
<keyword evidence="2" id="KW-1185">Reference proteome</keyword>
<dbReference type="EMBL" id="JACKTY010000029">
    <property type="protein sequence ID" value="MCV7227136.1"/>
    <property type="molecule type" value="Genomic_DNA"/>
</dbReference>
<comment type="caution">
    <text evidence="1">The sequence shown here is derived from an EMBL/GenBank/DDBJ whole genome shotgun (WGS) entry which is preliminary data.</text>
</comment>
<organism evidence="1 2">
    <name type="scientific">Mycolicibacterium komossense</name>
    <dbReference type="NCBI Taxonomy" id="1779"/>
    <lineage>
        <taxon>Bacteria</taxon>
        <taxon>Bacillati</taxon>
        <taxon>Actinomycetota</taxon>
        <taxon>Actinomycetes</taxon>
        <taxon>Mycobacteriales</taxon>
        <taxon>Mycobacteriaceae</taxon>
        <taxon>Mycolicibacterium</taxon>
    </lineage>
</organism>
<dbReference type="RefSeq" id="WP_264068063.1">
    <property type="nucleotide sequence ID" value="NZ_JACKTY010000029.1"/>
</dbReference>
<protein>
    <submittedName>
        <fullName evidence="1">Uncharacterized protein</fullName>
    </submittedName>
</protein>
<gene>
    <name evidence="1" type="ORF">H7J73_13960</name>
</gene>
<name>A0ABT3CCG7_9MYCO</name>
<sequence length="64" mass="6607">MGSTPAARVRLMRRGVVVEVVALSPSDGSDPDRLEVTASAMRSTAGDLFTPRAAPAVVAEPVTI</sequence>
<proteinExistence type="predicted"/>
<reference evidence="1 2" key="1">
    <citation type="journal article" date="2022" name="BMC Genomics">
        <title>Comparative genome analysis of mycobacteria focusing on tRNA and non-coding RNA.</title>
        <authorList>
            <person name="Behra P.R.K."/>
            <person name="Pettersson B.M.F."/>
            <person name="Ramesh M."/>
            <person name="Das S."/>
            <person name="Dasgupta S."/>
            <person name="Kirsebom L.A."/>
        </authorList>
    </citation>
    <scope>NUCLEOTIDE SEQUENCE [LARGE SCALE GENOMIC DNA]</scope>
    <source>
        <strain evidence="1 2">DSM 44078</strain>
    </source>
</reference>
<evidence type="ECO:0000313" key="1">
    <source>
        <dbReference type="EMBL" id="MCV7227136.1"/>
    </source>
</evidence>
<evidence type="ECO:0000313" key="2">
    <source>
        <dbReference type="Proteomes" id="UP001526201"/>
    </source>
</evidence>
<dbReference type="Proteomes" id="UP001526201">
    <property type="component" value="Unassembled WGS sequence"/>
</dbReference>